<evidence type="ECO:0000313" key="3">
    <source>
        <dbReference type="Proteomes" id="UP000199200"/>
    </source>
</evidence>
<evidence type="ECO:0000313" key="2">
    <source>
        <dbReference type="EMBL" id="SEJ17742.1"/>
    </source>
</evidence>
<feature type="transmembrane region" description="Helical" evidence="1">
    <location>
        <begin position="20"/>
        <end position="45"/>
    </location>
</feature>
<dbReference type="Proteomes" id="UP000199200">
    <property type="component" value="Unassembled WGS sequence"/>
</dbReference>
<sequence>MGKRLNMKKKRKRLRKGGCLIAALIFLIPSLIVVYMMTALFWSAIRDIPFIRELNEYAAHTPDRLFDIQVPENYVPLYKEAADEYGIPWTLLAAHHRVETRFSTMDPLVSPAGAEGHMQFMPCTWVGWSHPSCSELGRGDIPEEVKTDPEAIRSYGGYGLDADGDGKADPFSLSDSLYSAASYLSRNGAAEGELEQAVFLYNHSERYVEEVMSFYRDYEQRSDEITGK</sequence>
<gene>
    <name evidence="2" type="ORF">SAMN04488127_1187</name>
</gene>
<dbReference type="Gene3D" id="1.10.530.10">
    <property type="match status" value="1"/>
</dbReference>
<dbReference type="PANTHER" id="PTHR30163:SF8">
    <property type="entry name" value="LYTIC MUREIN TRANSGLYCOSYLASE"/>
    <property type="match status" value="1"/>
</dbReference>
<keyword evidence="1" id="KW-0472">Membrane</keyword>
<name>A0A1H6WZ57_9BACL</name>
<dbReference type="InterPro" id="IPR023346">
    <property type="entry name" value="Lysozyme-like_dom_sf"/>
</dbReference>
<evidence type="ECO:0000256" key="1">
    <source>
        <dbReference type="SAM" id="Phobius"/>
    </source>
</evidence>
<proteinExistence type="predicted"/>
<protein>
    <submittedName>
        <fullName evidence="2">Transglycosylase SLT domain-containing protein</fullName>
    </submittedName>
</protein>
<dbReference type="PANTHER" id="PTHR30163">
    <property type="entry name" value="MEMBRANE-BOUND LYTIC MUREIN TRANSGLYCOSYLASE B"/>
    <property type="match status" value="1"/>
</dbReference>
<dbReference type="AlphaFoldDB" id="A0A1H6WZ57"/>
<dbReference type="CDD" id="cd13399">
    <property type="entry name" value="Slt35-like"/>
    <property type="match status" value="1"/>
</dbReference>
<dbReference type="SUPFAM" id="SSF53955">
    <property type="entry name" value="Lysozyme-like"/>
    <property type="match status" value="1"/>
</dbReference>
<organism evidence="2 3">
    <name type="scientific">Bhargavaea ginsengi</name>
    <dbReference type="NCBI Taxonomy" id="426757"/>
    <lineage>
        <taxon>Bacteria</taxon>
        <taxon>Bacillati</taxon>
        <taxon>Bacillota</taxon>
        <taxon>Bacilli</taxon>
        <taxon>Bacillales</taxon>
        <taxon>Caryophanaceae</taxon>
        <taxon>Bhargavaea</taxon>
    </lineage>
</organism>
<accession>A0A1H6WZ57</accession>
<keyword evidence="1" id="KW-1133">Transmembrane helix</keyword>
<dbReference type="GO" id="GO:0009253">
    <property type="term" value="P:peptidoglycan catabolic process"/>
    <property type="evidence" value="ECO:0007669"/>
    <property type="project" value="TreeGrafter"/>
</dbReference>
<keyword evidence="1" id="KW-0812">Transmembrane</keyword>
<dbReference type="STRING" id="426757.SAMN04488127_1187"/>
<reference evidence="3" key="1">
    <citation type="submission" date="2016-10" db="EMBL/GenBank/DDBJ databases">
        <authorList>
            <person name="Varghese N."/>
            <person name="Submissions S."/>
        </authorList>
    </citation>
    <scope>NUCLEOTIDE SEQUENCE [LARGE SCALE GENOMIC DNA]</scope>
    <source>
        <strain evidence="3">CGMCC 1.6763</strain>
    </source>
</reference>
<dbReference type="RefSeq" id="WP_245744304.1">
    <property type="nucleotide sequence ID" value="NZ_FNZF01000002.1"/>
</dbReference>
<dbReference type="InterPro" id="IPR043426">
    <property type="entry name" value="MltB-like"/>
</dbReference>
<dbReference type="EMBL" id="FNZF01000002">
    <property type="protein sequence ID" value="SEJ17742.1"/>
    <property type="molecule type" value="Genomic_DNA"/>
</dbReference>
<dbReference type="GO" id="GO:0008933">
    <property type="term" value="F:peptidoglycan lytic transglycosylase activity"/>
    <property type="evidence" value="ECO:0007669"/>
    <property type="project" value="TreeGrafter"/>
</dbReference>
<keyword evidence="3" id="KW-1185">Reference proteome</keyword>